<reference evidence="1" key="1">
    <citation type="journal article" date="2014" name="Front. Microbiol.">
        <title>High frequency of phylogenetically diverse reductive dehalogenase-homologous genes in deep subseafloor sedimentary metagenomes.</title>
        <authorList>
            <person name="Kawai M."/>
            <person name="Futagami T."/>
            <person name="Toyoda A."/>
            <person name="Takaki Y."/>
            <person name="Nishi S."/>
            <person name="Hori S."/>
            <person name="Arai W."/>
            <person name="Tsubouchi T."/>
            <person name="Morono Y."/>
            <person name="Uchiyama I."/>
            <person name="Ito T."/>
            <person name="Fujiyama A."/>
            <person name="Inagaki F."/>
            <person name="Takami H."/>
        </authorList>
    </citation>
    <scope>NUCLEOTIDE SEQUENCE</scope>
    <source>
        <strain evidence="1">Expedition CK06-06</strain>
    </source>
</reference>
<proteinExistence type="predicted"/>
<accession>X1UPD1</accession>
<dbReference type="AlphaFoldDB" id="X1UPD1"/>
<protein>
    <submittedName>
        <fullName evidence="1">Uncharacterized protein</fullName>
    </submittedName>
</protein>
<gene>
    <name evidence="1" type="ORF">S12H4_56800</name>
</gene>
<name>X1UPD1_9ZZZZ</name>
<sequence length="145" mass="16050">MKLGRVRTLRGQIDVVAGVARKNIIVSDGLVNYGLKIKSFTLWIDNFTLAHTMQGILSYDTISSGAVFNAGDNRQFGWTFYANSGAIGEVTELQSIIDPDHIVNRDLFLTMFASTPATYNYLIEAQVVELSDEEAIITIIKETSQ</sequence>
<dbReference type="EMBL" id="BARW01036629">
    <property type="protein sequence ID" value="GAJ19354.1"/>
    <property type="molecule type" value="Genomic_DNA"/>
</dbReference>
<feature type="non-terminal residue" evidence="1">
    <location>
        <position position="145"/>
    </location>
</feature>
<comment type="caution">
    <text evidence="1">The sequence shown here is derived from an EMBL/GenBank/DDBJ whole genome shotgun (WGS) entry which is preliminary data.</text>
</comment>
<evidence type="ECO:0000313" key="1">
    <source>
        <dbReference type="EMBL" id="GAJ19354.1"/>
    </source>
</evidence>
<organism evidence="1">
    <name type="scientific">marine sediment metagenome</name>
    <dbReference type="NCBI Taxonomy" id="412755"/>
    <lineage>
        <taxon>unclassified sequences</taxon>
        <taxon>metagenomes</taxon>
        <taxon>ecological metagenomes</taxon>
    </lineage>
</organism>